<proteinExistence type="predicted"/>
<dbReference type="RefSeq" id="WP_382316236.1">
    <property type="nucleotide sequence ID" value="NZ_JBHUFD010000008.1"/>
</dbReference>
<name>A0ABW4QYH1_9BACT</name>
<keyword evidence="2" id="KW-1185">Reference proteome</keyword>
<evidence type="ECO:0000313" key="1">
    <source>
        <dbReference type="EMBL" id="MFD1874434.1"/>
    </source>
</evidence>
<comment type="caution">
    <text evidence="1">The sequence shown here is derived from an EMBL/GenBank/DDBJ whole genome shotgun (WGS) entry which is preliminary data.</text>
</comment>
<dbReference type="Proteomes" id="UP001597197">
    <property type="component" value="Unassembled WGS sequence"/>
</dbReference>
<dbReference type="EMBL" id="JBHUFD010000008">
    <property type="protein sequence ID" value="MFD1874434.1"/>
    <property type="molecule type" value="Genomic_DNA"/>
</dbReference>
<accession>A0ABW4QYH1</accession>
<sequence>MSAAALAISPTLRIQIMWDNHFFTPFLRYCGRTGGARITEVSEYEEQAAYAELEPLEQELQLIICAFYARTGALPVVGDELTASNYYHYVPTDVRVARRVLFMPLSDPNADVMEIIYFLDCEDIRAYK</sequence>
<gene>
    <name evidence="1" type="ORF">ACFSDX_18460</name>
</gene>
<protein>
    <submittedName>
        <fullName evidence="1">Uncharacterized protein</fullName>
    </submittedName>
</protein>
<reference evidence="2" key="1">
    <citation type="journal article" date="2019" name="Int. J. Syst. Evol. Microbiol.">
        <title>The Global Catalogue of Microorganisms (GCM) 10K type strain sequencing project: providing services to taxonomists for standard genome sequencing and annotation.</title>
        <authorList>
            <consortium name="The Broad Institute Genomics Platform"/>
            <consortium name="The Broad Institute Genome Sequencing Center for Infectious Disease"/>
            <person name="Wu L."/>
            <person name="Ma J."/>
        </authorList>
    </citation>
    <scope>NUCLEOTIDE SEQUENCE [LARGE SCALE GENOMIC DNA]</scope>
    <source>
        <strain evidence="2">CGMCC 1.15795</strain>
    </source>
</reference>
<organism evidence="1 2">
    <name type="scientific">Hymenobacter bucti</name>
    <dbReference type="NCBI Taxonomy" id="1844114"/>
    <lineage>
        <taxon>Bacteria</taxon>
        <taxon>Pseudomonadati</taxon>
        <taxon>Bacteroidota</taxon>
        <taxon>Cytophagia</taxon>
        <taxon>Cytophagales</taxon>
        <taxon>Hymenobacteraceae</taxon>
        <taxon>Hymenobacter</taxon>
    </lineage>
</organism>
<evidence type="ECO:0000313" key="2">
    <source>
        <dbReference type="Proteomes" id="UP001597197"/>
    </source>
</evidence>